<feature type="region of interest" description="Disordered" evidence="1">
    <location>
        <begin position="1"/>
        <end position="37"/>
    </location>
</feature>
<sequence length="261" mass="29270">MLPRSKFDASRSMLLSRATSSRGGGQGEASASGGSQLRSSRRLHWTVNLRSIPLSLRRLPVPWKDFSSSRGSPTRMGTPTLATTSELISRTAGDQAEPQVVLIQQSPSSPKVYHPSDVINQLLLDSEPLANVVVTHDNEWMSVFEKNPLIQEDKMIEDICTRFHVEYEDNASGFAYLHKHAEHPLYRADETPALAITKRSPVCDCEEPKKPVVHRNRLRKKGKHVTDPHRSNNQFKMGIDRDPEKPEFGKLSEPGSLSWIV</sequence>
<dbReference type="OrthoDB" id="3222453at2759"/>
<evidence type="ECO:0000313" key="3">
    <source>
        <dbReference type="Proteomes" id="UP000054538"/>
    </source>
</evidence>
<reference evidence="3" key="2">
    <citation type="submission" date="2015-01" db="EMBL/GenBank/DDBJ databases">
        <title>Evolutionary Origins and Diversification of the Mycorrhizal Mutualists.</title>
        <authorList>
            <consortium name="DOE Joint Genome Institute"/>
            <consortium name="Mycorrhizal Genomics Consortium"/>
            <person name="Kohler A."/>
            <person name="Kuo A."/>
            <person name="Nagy L.G."/>
            <person name="Floudas D."/>
            <person name="Copeland A."/>
            <person name="Barry K.W."/>
            <person name="Cichocki N."/>
            <person name="Veneault-Fourrey C."/>
            <person name="LaButti K."/>
            <person name="Lindquist E.A."/>
            <person name="Lipzen A."/>
            <person name="Lundell T."/>
            <person name="Morin E."/>
            <person name="Murat C."/>
            <person name="Riley R."/>
            <person name="Ohm R."/>
            <person name="Sun H."/>
            <person name="Tunlid A."/>
            <person name="Henrissat B."/>
            <person name="Grigoriev I.V."/>
            <person name="Hibbett D.S."/>
            <person name="Martin F."/>
        </authorList>
    </citation>
    <scope>NUCLEOTIDE SEQUENCE [LARGE SCALE GENOMIC DNA]</scope>
    <source>
        <strain evidence="3">Ve08.2h10</strain>
    </source>
</reference>
<protein>
    <submittedName>
        <fullName evidence="2">Uncharacterized protein</fullName>
    </submittedName>
</protein>
<dbReference type="HOGENOM" id="CLU_1065967_0_0_1"/>
<feature type="region of interest" description="Disordered" evidence="1">
    <location>
        <begin position="219"/>
        <end position="261"/>
    </location>
</feature>
<accession>A0A0D0CB19</accession>
<evidence type="ECO:0000256" key="1">
    <source>
        <dbReference type="SAM" id="MobiDB-lite"/>
    </source>
</evidence>
<gene>
    <name evidence="2" type="ORF">PAXRUDRAFT_833765</name>
</gene>
<dbReference type="EMBL" id="KN826115">
    <property type="protein sequence ID" value="KIK80047.1"/>
    <property type="molecule type" value="Genomic_DNA"/>
</dbReference>
<dbReference type="Proteomes" id="UP000054538">
    <property type="component" value="Unassembled WGS sequence"/>
</dbReference>
<dbReference type="InParanoid" id="A0A0D0CB19"/>
<feature type="compositionally biased region" description="Low complexity" evidence="1">
    <location>
        <begin position="28"/>
        <end position="37"/>
    </location>
</feature>
<name>A0A0D0CB19_9AGAM</name>
<organism evidence="2 3">
    <name type="scientific">Paxillus rubicundulus Ve08.2h10</name>
    <dbReference type="NCBI Taxonomy" id="930991"/>
    <lineage>
        <taxon>Eukaryota</taxon>
        <taxon>Fungi</taxon>
        <taxon>Dikarya</taxon>
        <taxon>Basidiomycota</taxon>
        <taxon>Agaricomycotina</taxon>
        <taxon>Agaricomycetes</taxon>
        <taxon>Agaricomycetidae</taxon>
        <taxon>Boletales</taxon>
        <taxon>Paxilineae</taxon>
        <taxon>Paxillaceae</taxon>
        <taxon>Paxillus</taxon>
    </lineage>
</organism>
<keyword evidence="3" id="KW-1185">Reference proteome</keyword>
<feature type="compositionally biased region" description="Basic and acidic residues" evidence="1">
    <location>
        <begin position="238"/>
        <end position="250"/>
    </location>
</feature>
<dbReference type="AlphaFoldDB" id="A0A0D0CB19"/>
<proteinExistence type="predicted"/>
<evidence type="ECO:0000313" key="2">
    <source>
        <dbReference type="EMBL" id="KIK80047.1"/>
    </source>
</evidence>
<reference evidence="2 3" key="1">
    <citation type="submission" date="2014-04" db="EMBL/GenBank/DDBJ databases">
        <authorList>
            <consortium name="DOE Joint Genome Institute"/>
            <person name="Kuo A."/>
            <person name="Kohler A."/>
            <person name="Jargeat P."/>
            <person name="Nagy L.G."/>
            <person name="Floudas D."/>
            <person name="Copeland A."/>
            <person name="Barry K.W."/>
            <person name="Cichocki N."/>
            <person name="Veneault-Fourrey C."/>
            <person name="LaButti K."/>
            <person name="Lindquist E.A."/>
            <person name="Lipzen A."/>
            <person name="Lundell T."/>
            <person name="Morin E."/>
            <person name="Murat C."/>
            <person name="Sun H."/>
            <person name="Tunlid A."/>
            <person name="Henrissat B."/>
            <person name="Grigoriev I.V."/>
            <person name="Hibbett D.S."/>
            <person name="Martin F."/>
            <person name="Nordberg H.P."/>
            <person name="Cantor M.N."/>
            <person name="Hua S.X."/>
        </authorList>
    </citation>
    <scope>NUCLEOTIDE SEQUENCE [LARGE SCALE GENOMIC DNA]</scope>
    <source>
        <strain evidence="2 3">Ve08.2h10</strain>
    </source>
</reference>